<gene>
    <name evidence="1" type="primary">ply_1</name>
    <name evidence="1" type="ORF">NCTC11429_01890</name>
</gene>
<dbReference type="KEGG" id="stha:NCTC11429_01890"/>
<protein>
    <submittedName>
        <fullName evidence="1">Thiol-activated cytolysin</fullName>
    </submittedName>
</protein>
<reference evidence="1 2" key="1">
    <citation type="submission" date="2019-05" db="EMBL/GenBank/DDBJ databases">
        <authorList>
            <consortium name="Pathogen Informatics"/>
        </authorList>
    </citation>
    <scope>NUCLEOTIDE SEQUENCE [LARGE SCALE GENOMIC DNA]</scope>
    <source>
        <strain evidence="1 2">NCTC11429</strain>
    </source>
</reference>
<dbReference type="InterPro" id="IPR036359">
    <property type="entry name" value="Thiol_cytolysin_sf"/>
</dbReference>
<dbReference type="GeneID" id="78462630"/>
<name>A0A4U9UYS5_9SPHI</name>
<dbReference type="STRING" id="1123265.GCA_000686625_00759"/>
<dbReference type="RefSeq" id="WP_028071780.1">
    <property type="nucleotide sequence ID" value="NZ_JBPFQZ010000003.1"/>
</dbReference>
<dbReference type="SUPFAM" id="SSF56978">
    <property type="entry name" value="Perfringolysin"/>
    <property type="match status" value="1"/>
</dbReference>
<accession>A0A4U9UYS5</accession>
<evidence type="ECO:0000313" key="2">
    <source>
        <dbReference type="Proteomes" id="UP000308196"/>
    </source>
</evidence>
<dbReference type="EMBL" id="LR590484">
    <property type="protein sequence ID" value="VTR37542.1"/>
    <property type="molecule type" value="Genomic_DNA"/>
</dbReference>
<dbReference type="Gene3D" id="3.40.30.40">
    <property type="entry name" value="Perfringolysin"/>
    <property type="match status" value="1"/>
</dbReference>
<evidence type="ECO:0000313" key="1">
    <source>
        <dbReference type="EMBL" id="VTR37542.1"/>
    </source>
</evidence>
<dbReference type="InterPro" id="IPR001869">
    <property type="entry name" value="Thiol_cytolysin"/>
</dbReference>
<dbReference type="Proteomes" id="UP000308196">
    <property type="component" value="Chromosome"/>
</dbReference>
<proteinExistence type="predicted"/>
<organism evidence="1 2">
    <name type="scientific">Sphingobacterium thalpophilum</name>
    <dbReference type="NCBI Taxonomy" id="259"/>
    <lineage>
        <taxon>Bacteria</taxon>
        <taxon>Pseudomonadati</taxon>
        <taxon>Bacteroidota</taxon>
        <taxon>Sphingobacteriia</taxon>
        <taxon>Sphingobacteriales</taxon>
        <taxon>Sphingobacteriaceae</taxon>
        <taxon>Sphingobacterium</taxon>
    </lineage>
</organism>
<dbReference type="AlphaFoldDB" id="A0A4U9UYS5"/>
<sequence length="584" mass="66282">MNPQLKGYRTSYVPKARLYYFCLLLVVWGCSKGHFDVDKKAFDDSLKSLKDPKLDLFTVNTNSFPRQFSNQGFAKKSSTDTTLRLGGKRAWVESAGNEVDTKGAQIFLYQKYKAQMFTIVEPEMSKIIYPGSIIDGRSVDGPIFEPKILLGISDHIRPVTISTSMPVSPGKVAYTNLPRPTAERALFNAALSDLEKLYPDDIGAAKLDVDRDTFRVYEELKTLYGFNKKIDAFLVDTKTIKQGENHMIASKSAMKIRFAQENFTIDVEDYNGYDKLFDPRGLDIPKITGGVTPLFVKSVTYGRMGIMVIESSYSSEKLYKAVYKQIDILKGLVGLGKDMTDEEKQIINEASIRVKYTGIGTDSSPAEKIQGLAGFIQTLTANSTYSKENPGVPIAFQLALLKEGNELFAAPFQINYGPFDKPYVRIEYRNFKQEDKKPGTYQGNSPSSVNLSRYIARRATAYLACYRDPAATLRLEVPNFLEFKYDFVISTKSKGNFFTRLYGNGEYSQSKSFFLKNYGFEAPIDDILSEKHYYQEVASSYPTSFEVLLQNRVFKLKPNADYYYVLPESFNDYEQFERLEFNDE</sequence>
<dbReference type="Pfam" id="PF01289">
    <property type="entry name" value="Thiol_cytolysin"/>
    <property type="match status" value="1"/>
</dbReference>
<dbReference type="GO" id="GO:0015485">
    <property type="term" value="F:cholesterol binding"/>
    <property type="evidence" value="ECO:0007669"/>
    <property type="project" value="InterPro"/>
</dbReference>